<feature type="chain" id="PRO_5046859173" description="Yeast cell wall synthesis Kre9/Knh1-like N-terminal domain-containing protein" evidence="2">
    <location>
        <begin position="20"/>
        <end position="230"/>
    </location>
</feature>
<accession>A0ABR3B0Y3</accession>
<gene>
    <name evidence="4" type="ORF">J3Q64DRAFT_1479264</name>
</gene>
<dbReference type="PANTHER" id="PTHR40633:SF1">
    <property type="entry name" value="GPI ANCHORED SERINE-THREONINE RICH PROTEIN (AFU_ORTHOLOGUE AFUA_1G03630)"/>
    <property type="match status" value="1"/>
</dbReference>
<evidence type="ECO:0000259" key="3">
    <source>
        <dbReference type="Pfam" id="PF10342"/>
    </source>
</evidence>
<dbReference type="EMBL" id="JBCLYO010000007">
    <property type="protein sequence ID" value="KAL0087400.1"/>
    <property type="molecule type" value="Genomic_DNA"/>
</dbReference>
<sequence length="230" mass="22209">MKAVFVSLFTILAASLASAQSSLLPYYITAPLPGVSYTAGETAKITWANGASEQVTIDVIGGTIATAMQPTGKTFTADGASGTAEWVVPADLVSNAIQYAFQIHYTANGVSESVFSASFYVNPGASVAASSSTPTAASAAAVASGSAVASAVASASVPVSHAASHSASGSASGSASHSAASGTIAIASRSAAAASSLAASHVASPDSAAGTLKLTAFAIAVPALVAVAFF</sequence>
<dbReference type="Pfam" id="PF10342">
    <property type="entry name" value="Kre9_KNH"/>
    <property type="match status" value="1"/>
</dbReference>
<organism evidence="4 5">
    <name type="scientific">Phycomyces blakesleeanus</name>
    <dbReference type="NCBI Taxonomy" id="4837"/>
    <lineage>
        <taxon>Eukaryota</taxon>
        <taxon>Fungi</taxon>
        <taxon>Fungi incertae sedis</taxon>
        <taxon>Mucoromycota</taxon>
        <taxon>Mucoromycotina</taxon>
        <taxon>Mucoromycetes</taxon>
        <taxon>Mucorales</taxon>
        <taxon>Phycomycetaceae</taxon>
        <taxon>Phycomyces</taxon>
    </lineage>
</organism>
<proteinExistence type="predicted"/>
<evidence type="ECO:0000256" key="1">
    <source>
        <dbReference type="ARBA" id="ARBA00022729"/>
    </source>
</evidence>
<keyword evidence="5" id="KW-1185">Reference proteome</keyword>
<dbReference type="PANTHER" id="PTHR40633">
    <property type="entry name" value="MATRIX PROTEIN, PUTATIVE (AFU_ORTHOLOGUE AFUA_8G05410)-RELATED"/>
    <property type="match status" value="1"/>
</dbReference>
<evidence type="ECO:0000256" key="2">
    <source>
        <dbReference type="SAM" id="SignalP"/>
    </source>
</evidence>
<comment type="caution">
    <text evidence="4">The sequence shown here is derived from an EMBL/GenBank/DDBJ whole genome shotgun (WGS) entry which is preliminary data.</text>
</comment>
<name>A0ABR3B0Y3_PHYBL</name>
<protein>
    <recommendedName>
        <fullName evidence="3">Yeast cell wall synthesis Kre9/Knh1-like N-terminal domain-containing protein</fullName>
    </recommendedName>
</protein>
<keyword evidence="1 2" id="KW-0732">Signal</keyword>
<reference evidence="4 5" key="1">
    <citation type="submission" date="2024-04" db="EMBL/GenBank/DDBJ databases">
        <title>Symmetric and asymmetric DNA N6-adenine methylation regulates different biological responses in Mucorales.</title>
        <authorList>
            <consortium name="Lawrence Berkeley National Laboratory"/>
            <person name="Lax C."/>
            <person name="Mondo S.J."/>
            <person name="Osorio-Concepcion M."/>
            <person name="Muszewska A."/>
            <person name="Corrochano-Luque M."/>
            <person name="Gutierrez G."/>
            <person name="Riley R."/>
            <person name="Lipzen A."/>
            <person name="Guo J."/>
            <person name="Hundley H."/>
            <person name="Amirebrahimi M."/>
            <person name="Ng V."/>
            <person name="Lorenzo-Gutierrez D."/>
            <person name="Binder U."/>
            <person name="Yang J."/>
            <person name="Song Y."/>
            <person name="Canovas D."/>
            <person name="Navarro E."/>
            <person name="Freitag M."/>
            <person name="Gabaldon T."/>
            <person name="Grigoriev I.V."/>
            <person name="Corrochano L.M."/>
            <person name="Nicolas F.E."/>
            <person name="Garre V."/>
        </authorList>
    </citation>
    <scope>NUCLEOTIDE SEQUENCE [LARGE SCALE GENOMIC DNA]</scope>
    <source>
        <strain evidence="4 5">L51</strain>
    </source>
</reference>
<dbReference type="InterPro" id="IPR018466">
    <property type="entry name" value="Kre9/Knh1-like_N"/>
</dbReference>
<dbReference type="InterPro" id="IPR052982">
    <property type="entry name" value="SRP1/TIP1-like"/>
</dbReference>
<evidence type="ECO:0000313" key="5">
    <source>
        <dbReference type="Proteomes" id="UP001448207"/>
    </source>
</evidence>
<dbReference type="Proteomes" id="UP001448207">
    <property type="component" value="Unassembled WGS sequence"/>
</dbReference>
<feature type="domain" description="Yeast cell wall synthesis Kre9/Knh1-like N-terminal" evidence="3">
    <location>
        <begin position="31"/>
        <end position="121"/>
    </location>
</feature>
<evidence type="ECO:0000313" key="4">
    <source>
        <dbReference type="EMBL" id="KAL0087400.1"/>
    </source>
</evidence>
<feature type="signal peptide" evidence="2">
    <location>
        <begin position="1"/>
        <end position="19"/>
    </location>
</feature>